<accession>D8T1P9</accession>
<feature type="transmembrane region" description="Helical" evidence="2">
    <location>
        <begin position="772"/>
        <end position="789"/>
    </location>
</feature>
<feature type="transmembrane region" description="Helical" evidence="2">
    <location>
        <begin position="878"/>
        <end position="900"/>
    </location>
</feature>
<feature type="transmembrane region" description="Helical" evidence="2">
    <location>
        <begin position="477"/>
        <end position="499"/>
    </location>
</feature>
<keyword evidence="2" id="KW-1133">Transmembrane helix</keyword>
<feature type="transmembrane region" description="Helical" evidence="2">
    <location>
        <begin position="809"/>
        <end position="827"/>
    </location>
</feature>
<feature type="coiled-coil region" evidence="1">
    <location>
        <begin position="290"/>
        <end position="331"/>
    </location>
</feature>
<feature type="transmembrane region" description="Helical" evidence="2">
    <location>
        <begin position="12"/>
        <end position="34"/>
    </location>
</feature>
<evidence type="ECO:0000256" key="2">
    <source>
        <dbReference type="SAM" id="Phobius"/>
    </source>
</evidence>
<evidence type="ECO:0000256" key="1">
    <source>
        <dbReference type="SAM" id="Coils"/>
    </source>
</evidence>
<dbReference type="AlphaFoldDB" id="D8T1P9"/>
<dbReference type="eggNOG" id="ENOG502SRNE">
    <property type="taxonomic scope" value="Eukaryota"/>
</dbReference>
<feature type="transmembrane region" description="Helical" evidence="2">
    <location>
        <begin position="558"/>
        <end position="574"/>
    </location>
</feature>
<feature type="transmembrane region" description="Helical" evidence="2">
    <location>
        <begin position="438"/>
        <end position="457"/>
    </location>
</feature>
<dbReference type="InParanoid" id="D8T1P9"/>
<feature type="transmembrane region" description="Helical" evidence="2">
    <location>
        <begin position="586"/>
        <end position="608"/>
    </location>
</feature>
<feature type="transmembrane region" description="Helical" evidence="2">
    <location>
        <begin position="194"/>
        <end position="212"/>
    </location>
</feature>
<feature type="transmembrane region" description="Helical" evidence="2">
    <location>
        <begin position="738"/>
        <end position="760"/>
    </location>
</feature>
<feature type="coiled-coil region" evidence="1">
    <location>
        <begin position="654"/>
        <end position="688"/>
    </location>
</feature>
<keyword evidence="4" id="KW-1185">Reference proteome</keyword>
<evidence type="ECO:0000313" key="4">
    <source>
        <dbReference type="Proteomes" id="UP000001514"/>
    </source>
</evidence>
<feature type="coiled-coil region" evidence="1">
    <location>
        <begin position="1016"/>
        <end position="1050"/>
    </location>
</feature>
<dbReference type="Gramene" id="EFJ09370">
    <property type="protein sequence ID" value="EFJ09370"/>
    <property type="gene ID" value="SELMODRAFT_428090"/>
</dbReference>
<feature type="transmembrane region" description="Helical" evidence="2">
    <location>
        <begin position="155"/>
        <end position="174"/>
    </location>
</feature>
<keyword evidence="1" id="KW-0175">Coiled coil</keyword>
<feature type="transmembrane region" description="Helical" evidence="2">
    <location>
        <begin position="83"/>
        <end position="101"/>
    </location>
</feature>
<feature type="transmembrane region" description="Helical" evidence="2">
    <location>
        <begin position="371"/>
        <end position="393"/>
    </location>
</feature>
<evidence type="ECO:0000313" key="3">
    <source>
        <dbReference type="EMBL" id="EFJ09370.1"/>
    </source>
</evidence>
<dbReference type="KEGG" id="smo:SELMODRAFT_428090"/>
<feature type="transmembrane region" description="Helical" evidence="2">
    <location>
        <begin position="943"/>
        <end position="963"/>
    </location>
</feature>
<organism evidence="4">
    <name type="scientific">Selaginella moellendorffii</name>
    <name type="common">Spikemoss</name>
    <dbReference type="NCBI Taxonomy" id="88036"/>
    <lineage>
        <taxon>Eukaryota</taxon>
        <taxon>Viridiplantae</taxon>
        <taxon>Streptophyta</taxon>
        <taxon>Embryophyta</taxon>
        <taxon>Tracheophyta</taxon>
        <taxon>Lycopodiopsida</taxon>
        <taxon>Selaginellales</taxon>
        <taxon>Selaginellaceae</taxon>
        <taxon>Selaginella</taxon>
    </lineage>
</organism>
<feature type="transmembrane region" description="Helical" evidence="2">
    <location>
        <begin position="224"/>
        <end position="247"/>
    </location>
</feature>
<feature type="transmembrane region" description="Helical" evidence="2">
    <location>
        <begin position="405"/>
        <end position="426"/>
    </location>
</feature>
<feature type="transmembrane region" description="Helical" evidence="2">
    <location>
        <begin position="46"/>
        <end position="63"/>
    </location>
</feature>
<feature type="transmembrane region" description="Helical" evidence="2">
    <location>
        <begin position="121"/>
        <end position="143"/>
    </location>
</feature>
<reference evidence="3 4" key="1">
    <citation type="journal article" date="2011" name="Science">
        <title>The Selaginella genome identifies genetic changes associated with the evolution of vascular plants.</title>
        <authorList>
            <person name="Banks J.A."/>
            <person name="Nishiyama T."/>
            <person name="Hasebe M."/>
            <person name="Bowman J.L."/>
            <person name="Gribskov M."/>
            <person name="dePamphilis C."/>
            <person name="Albert V.A."/>
            <person name="Aono N."/>
            <person name="Aoyama T."/>
            <person name="Ambrose B.A."/>
            <person name="Ashton N.W."/>
            <person name="Axtell M.J."/>
            <person name="Barker E."/>
            <person name="Barker M.S."/>
            <person name="Bennetzen J.L."/>
            <person name="Bonawitz N.D."/>
            <person name="Chapple C."/>
            <person name="Cheng C."/>
            <person name="Correa L.G."/>
            <person name="Dacre M."/>
            <person name="DeBarry J."/>
            <person name="Dreyer I."/>
            <person name="Elias M."/>
            <person name="Engstrom E.M."/>
            <person name="Estelle M."/>
            <person name="Feng L."/>
            <person name="Finet C."/>
            <person name="Floyd S.K."/>
            <person name="Frommer W.B."/>
            <person name="Fujita T."/>
            <person name="Gramzow L."/>
            <person name="Gutensohn M."/>
            <person name="Harholt J."/>
            <person name="Hattori M."/>
            <person name="Heyl A."/>
            <person name="Hirai T."/>
            <person name="Hiwatashi Y."/>
            <person name="Ishikawa M."/>
            <person name="Iwata M."/>
            <person name="Karol K.G."/>
            <person name="Koehler B."/>
            <person name="Kolukisaoglu U."/>
            <person name="Kubo M."/>
            <person name="Kurata T."/>
            <person name="Lalonde S."/>
            <person name="Li K."/>
            <person name="Li Y."/>
            <person name="Litt A."/>
            <person name="Lyons E."/>
            <person name="Manning G."/>
            <person name="Maruyama T."/>
            <person name="Michael T.P."/>
            <person name="Mikami K."/>
            <person name="Miyazaki S."/>
            <person name="Morinaga S."/>
            <person name="Murata T."/>
            <person name="Mueller-Roeber B."/>
            <person name="Nelson D.R."/>
            <person name="Obara M."/>
            <person name="Oguri Y."/>
            <person name="Olmstead R.G."/>
            <person name="Onodera N."/>
            <person name="Petersen B.L."/>
            <person name="Pils B."/>
            <person name="Prigge M."/>
            <person name="Rensing S.A."/>
            <person name="Riano-Pachon D.M."/>
            <person name="Roberts A.W."/>
            <person name="Sato Y."/>
            <person name="Scheller H.V."/>
            <person name="Schulz B."/>
            <person name="Schulz C."/>
            <person name="Shakirov E.V."/>
            <person name="Shibagaki N."/>
            <person name="Shinohara N."/>
            <person name="Shippen D.E."/>
            <person name="Soerensen I."/>
            <person name="Sotooka R."/>
            <person name="Sugimoto N."/>
            <person name="Sugita M."/>
            <person name="Sumikawa N."/>
            <person name="Tanurdzic M."/>
            <person name="Theissen G."/>
            <person name="Ulvskov P."/>
            <person name="Wakazuki S."/>
            <person name="Weng J.K."/>
            <person name="Willats W.W."/>
            <person name="Wipf D."/>
            <person name="Wolf P.G."/>
            <person name="Yang L."/>
            <person name="Zimmer A.D."/>
            <person name="Zhu Q."/>
            <person name="Mitros T."/>
            <person name="Hellsten U."/>
            <person name="Loque D."/>
            <person name="Otillar R."/>
            <person name="Salamov A."/>
            <person name="Schmutz J."/>
            <person name="Shapiro H."/>
            <person name="Lindquist E."/>
            <person name="Lucas S."/>
            <person name="Rokhsar D."/>
            <person name="Grigoriev I.V."/>
        </authorList>
    </citation>
    <scope>NUCLEOTIDE SEQUENCE [LARGE SCALE GENOMIC DNA]</scope>
</reference>
<proteinExistence type="predicted"/>
<protein>
    <submittedName>
        <fullName evidence="3">Uncharacterized protein</fullName>
    </submittedName>
</protein>
<feature type="transmembrane region" description="Helical" evidence="2">
    <location>
        <begin position="847"/>
        <end position="866"/>
    </location>
</feature>
<dbReference type="Proteomes" id="UP000001514">
    <property type="component" value="Unassembled WGS sequence"/>
</dbReference>
<feature type="transmembrane region" description="Helical" evidence="2">
    <location>
        <begin position="520"/>
        <end position="538"/>
    </location>
</feature>
<gene>
    <name evidence="3" type="ORF">SELMODRAFT_428090</name>
</gene>
<name>D8T1P9_SELML</name>
<dbReference type="EMBL" id="GL377663">
    <property type="protein sequence ID" value="EFJ09370.1"/>
    <property type="molecule type" value="Genomic_DNA"/>
</dbReference>
<keyword evidence="2" id="KW-0812">Transmembrane</keyword>
<keyword evidence="2" id="KW-0472">Membrane</keyword>
<sequence>MVTSRPDSDIDYILLGFGIATAIPFTIANGVLFVHRQRSYFHAQGGVYFILASSLAGLAWIATVFVNNGHFSTVGPLQSCKLWLFWLQGFSFCFWFMLTAFRLRRMYELSHNIKRWRWEYYAFAAICLLPVVGTSTAAIFSNFNVEHGGINGNWQIVRFSAYLPYWLFAAAVMWRLQRQQDPLLAAEYMDTFDYLALVIAIAVIYVFSYLTSVSRIVSGRCLLTVSQVCLVFFPFWTRFAWPVYLCLLRPKEEMDAFEQQLSSAGARALLISQSQRVHFPSSEGAVWEAFAEANEELEKYKHEIQKLQAQKLRLQEKIRDLRDQAKQQVIKKAGKLDRGSSEFALSMASQCCKQGCYMGVVPSHPSTPYDFTLLAFALAATVPFIVANGALFAHRGRSYFRAQGGVYLILGSSLAGLVWIAAQFVNNDHFSRVGPLRSCVLWAFWLQGTGICLWFVLTVLRLARMYELSKNIDNWSWKYYAFVAFCLLPIVILSTVAGFSDFDGHEKSKPACKPNKHWKIIVRSVYTPYWLLLIFFIYKLRNQEDPLLATEYRDTLDYLAMAIVIVMLSGVAVVTKASDTIPGRCFLTFSTCCLVFFHFWIRFGWPIYLCLFRPKEEMDNFEQELTYGGARALDMVYSQRIHFPSSEGAIWEAFSKASDDLDRYKDEIRKLELQKALLEGKIQELQVQKRKAAGSVPQGKFQGDCQDSETPSQAENSCLHNLHDIERLMDRTDTVYDYILLGFALGAAVPFIIANGVLFVHRNRSYFRAQGGVYLVLCSSLAGLVWISSSFLNDGHFQHTGPFVSGVRWAFWLQGLGVCSWFMLTVLRLRRMYELSRNIHKWSWGNYALLLASMLPVLVLFVAANLKRERERHGTLDSARVLTVLAVYTPNLLLVIVFMYKLRNQQDPLLTVEYAHTCEYLTMAVAICFLAAIAVFTGDSQSIAGRCFLTFCVCCLVFFHFWIRFGWPVYLCLWRPAEDMDKFEEELTSAGARALAVVPNQMLHFPSSEGAIWEAFFKASEELESYKEEIRKMEAQKLLLEDKIRELQWQKWTMAGTGQF</sequence>
<dbReference type="HOGENOM" id="CLU_303366_0_0_1"/>
<feature type="transmembrane region" description="Helical" evidence="2">
    <location>
        <begin position="920"/>
        <end position="937"/>
    </location>
</feature>